<comment type="similarity">
    <text evidence="1 6">Belongs to the sigma-70 factor family. ECF subfamily.</text>
</comment>
<dbReference type="SUPFAM" id="SSF88659">
    <property type="entry name" value="Sigma3 and sigma4 domains of RNA polymerase sigma factors"/>
    <property type="match status" value="1"/>
</dbReference>
<dbReference type="Proteomes" id="UP000184080">
    <property type="component" value="Unassembled WGS sequence"/>
</dbReference>
<dbReference type="SUPFAM" id="SSF88946">
    <property type="entry name" value="Sigma2 domain of RNA polymerase sigma factors"/>
    <property type="match status" value="1"/>
</dbReference>
<evidence type="ECO:0000256" key="6">
    <source>
        <dbReference type="RuleBase" id="RU000716"/>
    </source>
</evidence>
<dbReference type="GO" id="GO:0003677">
    <property type="term" value="F:DNA binding"/>
    <property type="evidence" value="ECO:0007669"/>
    <property type="project" value="UniProtKB-KW"/>
</dbReference>
<feature type="domain" description="RNA polymerase sigma-70 region 4" evidence="8">
    <location>
        <begin position="125"/>
        <end position="164"/>
    </location>
</feature>
<dbReference type="GO" id="GO:0006352">
    <property type="term" value="P:DNA-templated transcription initiation"/>
    <property type="evidence" value="ECO:0007669"/>
    <property type="project" value="InterPro"/>
</dbReference>
<dbReference type="Gene3D" id="1.10.10.10">
    <property type="entry name" value="Winged helix-like DNA-binding domain superfamily/Winged helix DNA-binding domain"/>
    <property type="match status" value="1"/>
</dbReference>
<evidence type="ECO:0000259" key="7">
    <source>
        <dbReference type="Pfam" id="PF04542"/>
    </source>
</evidence>
<evidence type="ECO:0000313" key="10">
    <source>
        <dbReference type="Proteomes" id="UP000184080"/>
    </source>
</evidence>
<gene>
    <name evidence="9" type="ORF">SAMN05444401_0478</name>
</gene>
<evidence type="ECO:0000256" key="5">
    <source>
        <dbReference type="ARBA" id="ARBA00023163"/>
    </source>
</evidence>
<dbReference type="PANTHER" id="PTHR43133:SF51">
    <property type="entry name" value="RNA POLYMERASE SIGMA FACTOR"/>
    <property type="match status" value="1"/>
</dbReference>
<dbReference type="InterPro" id="IPR013324">
    <property type="entry name" value="RNA_pol_sigma_r3/r4-like"/>
</dbReference>
<dbReference type="InterPro" id="IPR007627">
    <property type="entry name" value="RNA_pol_sigma70_r2"/>
</dbReference>
<dbReference type="PROSITE" id="PS01063">
    <property type="entry name" value="SIGMA70_ECF"/>
    <property type="match status" value="1"/>
</dbReference>
<sequence length="193" mass="23222">MQDKEIVERILNGDVQAFELIINRYEISIARFIYQMVRDKETAEDLTQEVFILAYNKLFTYKSDYKFSAWLYRIARNKTIDYIRKEGKVKSVNLDDIGPICSNESSPEEIIEFRELKETIESFIRTLDIIDKQILTLRYTKHELTFNDIADMLNMSLSSVKKRYYKIYDKYEKYLSRNNLVKRGEDYELQQIR</sequence>
<dbReference type="Pfam" id="PF04545">
    <property type="entry name" value="Sigma70_r4"/>
    <property type="match status" value="1"/>
</dbReference>
<keyword evidence="2 6" id="KW-0805">Transcription regulation</keyword>
<keyword evidence="5 6" id="KW-0804">Transcription</keyword>
<dbReference type="InterPro" id="IPR013325">
    <property type="entry name" value="RNA_pol_sigma_r2"/>
</dbReference>
<name>A0A1M6PC39_9CLOT</name>
<evidence type="ECO:0000256" key="1">
    <source>
        <dbReference type="ARBA" id="ARBA00010641"/>
    </source>
</evidence>
<evidence type="ECO:0000256" key="3">
    <source>
        <dbReference type="ARBA" id="ARBA00023082"/>
    </source>
</evidence>
<dbReference type="AlphaFoldDB" id="A0A1M6PC39"/>
<dbReference type="STRING" id="1121298.SAMN05444401_0478"/>
<dbReference type="Gene3D" id="1.10.1740.10">
    <property type="match status" value="1"/>
</dbReference>
<keyword evidence="10" id="KW-1185">Reference proteome</keyword>
<evidence type="ECO:0000259" key="8">
    <source>
        <dbReference type="Pfam" id="PF04545"/>
    </source>
</evidence>
<dbReference type="InterPro" id="IPR039425">
    <property type="entry name" value="RNA_pol_sigma-70-like"/>
</dbReference>
<dbReference type="InterPro" id="IPR036388">
    <property type="entry name" value="WH-like_DNA-bd_sf"/>
</dbReference>
<keyword evidence="4 6" id="KW-0238">DNA-binding</keyword>
<feature type="domain" description="RNA polymerase sigma-70 region 2" evidence="7">
    <location>
        <begin position="22"/>
        <end position="88"/>
    </location>
</feature>
<dbReference type="PANTHER" id="PTHR43133">
    <property type="entry name" value="RNA POLYMERASE ECF-TYPE SIGMA FACTO"/>
    <property type="match status" value="1"/>
</dbReference>
<reference evidence="9 10" key="1">
    <citation type="submission" date="2016-11" db="EMBL/GenBank/DDBJ databases">
        <authorList>
            <person name="Jaros S."/>
            <person name="Januszkiewicz K."/>
            <person name="Wedrychowicz H."/>
        </authorList>
    </citation>
    <scope>NUCLEOTIDE SEQUENCE [LARGE SCALE GENOMIC DNA]</scope>
    <source>
        <strain evidence="9 10">DSM 21864</strain>
    </source>
</reference>
<evidence type="ECO:0000313" key="9">
    <source>
        <dbReference type="EMBL" id="SHK05432.1"/>
    </source>
</evidence>
<keyword evidence="3 6" id="KW-0731">Sigma factor</keyword>
<dbReference type="NCBIfam" id="TIGR02937">
    <property type="entry name" value="sigma70-ECF"/>
    <property type="match status" value="1"/>
</dbReference>
<dbReference type="RefSeq" id="WP_073012763.1">
    <property type="nucleotide sequence ID" value="NZ_FQZO01000015.1"/>
</dbReference>
<dbReference type="Pfam" id="PF04542">
    <property type="entry name" value="Sigma70_r2"/>
    <property type="match status" value="1"/>
</dbReference>
<dbReference type="InterPro" id="IPR000838">
    <property type="entry name" value="RNA_pol_sigma70_ECF_CS"/>
</dbReference>
<proteinExistence type="inferred from homology"/>
<protein>
    <recommendedName>
        <fullName evidence="6">RNA polymerase sigma factor</fullName>
    </recommendedName>
</protein>
<dbReference type="GO" id="GO:0016987">
    <property type="term" value="F:sigma factor activity"/>
    <property type="evidence" value="ECO:0007669"/>
    <property type="project" value="UniProtKB-KW"/>
</dbReference>
<evidence type="ECO:0000256" key="2">
    <source>
        <dbReference type="ARBA" id="ARBA00023015"/>
    </source>
</evidence>
<accession>A0A1M6PC39</accession>
<dbReference type="EMBL" id="FQZO01000015">
    <property type="protein sequence ID" value="SHK05432.1"/>
    <property type="molecule type" value="Genomic_DNA"/>
</dbReference>
<organism evidence="9 10">
    <name type="scientific">Clostridium amylolyticum</name>
    <dbReference type="NCBI Taxonomy" id="1121298"/>
    <lineage>
        <taxon>Bacteria</taxon>
        <taxon>Bacillati</taxon>
        <taxon>Bacillota</taxon>
        <taxon>Clostridia</taxon>
        <taxon>Eubacteriales</taxon>
        <taxon>Clostridiaceae</taxon>
        <taxon>Clostridium</taxon>
    </lineage>
</organism>
<evidence type="ECO:0000256" key="4">
    <source>
        <dbReference type="ARBA" id="ARBA00023125"/>
    </source>
</evidence>
<dbReference type="InterPro" id="IPR007630">
    <property type="entry name" value="RNA_pol_sigma70_r4"/>
</dbReference>
<dbReference type="InterPro" id="IPR014284">
    <property type="entry name" value="RNA_pol_sigma-70_dom"/>
</dbReference>